<reference evidence="2" key="1">
    <citation type="submission" date="2020-09" db="EMBL/GenBank/DDBJ databases">
        <title>Iningainema tapete sp. nov. (Scytonemataceae, Cyanobacteria) from greenhouses in central Florida (USA) produces two types of nodularin with biosynthetic potential for microcystin-LR and anabaenopeptins.</title>
        <authorList>
            <person name="Berthold D.E."/>
            <person name="Lefler F.W."/>
            <person name="Huang I.-S."/>
            <person name="Abdulla H."/>
            <person name="Zimba P.V."/>
            <person name="Laughinghouse H.D. IV."/>
        </authorList>
    </citation>
    <scope>NUCLEOTIDE SEQUENCE</scope>
    <source>
        <strain evidence="2">BLCCT55</strain>
    </source>
</reference>
<protein>
    <recommendedName>
        <fullName evidence="1">SCP domain-containing protein</fullName>
    </recommendedName>
</protein>
<dbReference type="AlphaFoldDB" id="A0A8J7C7C8"/>
<accession>A0A8J7C7C8</accession>
<dbReference type="Pfam" id="PF00188">
    <property type="entry name" value="CAP"/>
    <property type="match status" value="1"/>
</dbReference>
<dbReference type="SUPFAM" id="SSF55797">
    <property type="entry name" value="PR-1-like"/>
    <property type="match status" value="1"/>
</dbReference>
<dbReference type="Proteomes" id="UP000629098">
    <property type="component" value="Unassembled WGS sequence"/>
</dbReference>
<comment type="caution">
    <text evidence="2">The sequence shown here is derived from an EMBL/GenBank/DDBJ whole genome shotgun (WGS) entry which is preliminary data.</text>
</comment>
<gene>
    <name evidence="2" type="ORF">ICL16_13245</name>
</gene>
<evidence type="ECO:0000313" key="2">
    <source>
        <dbReference type="EMBL" id="MBD2773011.1"/>
    </source>
</evidence>
<evidence type="ECO:0000313" key="3">
    <source>
        <dbReference type="Proteomes" id="UP000629098"/>
    </source>
</evidence>
<dbReference type="PANTHER" id="PTHR31157">
    <property type="entry name" value="SCP DOMAIN-CONTAINING PROTEIN"/>
    <property type="match status" value="1"/>
</dbReference>
<sequence>MKQHGYNFRQAGENVASGYSSAQDVMRGWMNSTGHRANILNPNYREIGIGYARGNQPYWTQTFGA</sequence>
<evidence type="ECO:0000259" key="1">
    <source>
        <dbReference type="Pfam" id="PF00188"/>
    </source>
</evidence>
<dbReference type="PANTHER" id="PTHR31157:SF1">
    <property type="entry name" value="SCP DOMAIN-CONTAINING PROTEIN"/>
    <property type="match status" value="1"/>
</dbReference>
<dbReference type="InterPro" id="IPR035940">
    <property type="entry name" value="CAP_sf"/>
</dbReference>
<organism evidence="2 3">
    <name type="scientific">Iningainema tapete BLCC-T55</name>
    <dbReference type="NCBI Taxonomy" id="2748662"/>
    <lineage>
        <taxon>Bacteria</taxon>
        <taxon>Bacillati</taxon>
        <taxon>Cyanobacteriota</taxon>
        <taxon>Cyanophyceae</taxon>
        <taxon>Nostocales</taxon>
        <taxon>Scytonemataceae</taxon>
        <taxon>Iningainema tapete</taxon>
    </lineage>
</organism>
<dbReference type="InterPro" id="IPR014044">
    <property type="entry name" value="CAP_dom"/>
</dbReference>
<dbReference type="CDD" id="cd05379">
    <property type="entry name" value="CAP_bacterial"/>
    <property type="match status" value="1"/>
</dbReference>
<dbReference type="Gene3D" id="3.40.33.10">
    <property type="entry name" value="CAP"/>
    <property type="match status" value="1"/>
</dbReference>
<proteinExistence type="predicted"/>
<keyword evidence="3" id="KW-1185">Reference proteome</keyword>
<dbReference type="EMBL" id="JACXAE010000048">
    <property type="protein sequence ID" value="MBD2773011.1"/>
    <property type="molecule type" value="Genomic_DNA"/>
</dbReference>
<name>A0A8J7C7C8_9CYAN</name>
<feature type="domain" description="SCP" evidence="1">
    <location>
        <begin position="9"/>
        <end position="63"/>
    </location>
</feature>